<accession>A0A7W5ZNV9</accession>
<keyword evidence="1" id="KW-0812">Transmembrane</keyword>
<proteinExistence type="predicted"/>
<keyword evidence="1" id="KW-0472">Membrane</keyword>
<evidence type="ECO:0000313" key="3">
    <source>
        <dbReference type="Proteomes" id="UP000541352"/>
    </source>
</evidence>
<evidence type="ECO:0000313" key="2">
    <source>
        <dbReference type="EMBL" id="MBB3840414.1"/>
    </source>
</evidence>
<gene>
    <name evidence="2" type="ORF">FHS57_004434</name>
</gene>
<evidence type="ECO:0000256" key="1">
    <source>
        <dbReference type="SAM" id="Phobius"/>
    </source>
</evidence>
<reference evidence="2 3" key="1">
    <citation type="submission" date="2020-08" db="EMBL/GenBank/DDBJ databases">
        <title>Genomic Encyclopedia of Type Strains, Phase IV (KMG-IV): sequencing the most valuable type-strain genomes for metagenomic binning, comparative biology and taxonomic classification.</title>
        <authorList>
            <person name="Goeker M."/>
        </authorList>
    </citation>
    <scope>NUCLEOTIDE SEQUENCE [LARGE SCALE GENOMIC DNA]</scope>
    <source>
        <strain evidence="2 3">DSM 17976</strain>
    </source>
</reference>
<organism evidence="2 3">
    <name type="scientific">Runella defluvii</name>
    <dbReference type="NCBI Taxonomy" id="370973"/>
    <lineage>
        <taxon>Bacteria</taxon>
        <taxon>Pseudomonadati</taxon>
        <taxon>Bacteroidota</taxon>
        <taxon>Cytophagia</taxon>
        <taxon>Cytophagales</taxon>
        <taxon>Spirosomataceae</taxon>
        <taxon>Runella</taxon>
    </lineage>
</organism>
<dbReference type="RefSeq" id="WP_157607557.1">
    <property type="nucleotide sequence ID" value="NZ_JACIBY010000010.1"/>
</dbReference>
<protein>
    <submittedName>
        <fullName evidence="2">Uncharacterized protein</fullName>
    </submittedName>
</protein>
<dbReference type="Proteomes" id="UP000541352">
    <property type="component" value="Unassembled WGS sequence"/>
</dbReference>
<dbReference type="AlphaFoldDB" id="A0A7W5ZNV9"/>
<dbReference type="EMBL" id="JACIBY010000010">
    <property type="protein sequence ID" value="MBB3840414.1"/>
    <property type="molecule type" value="Genomic_DNA"/>
</dbReference>
<keyword evidence="3" id="KW-1185">Reference proteome</keyword>
<feature type="transmembrane region" description="Helical" evidence="1">
    <location>
        <begin position="12"/>
        <end position="29"/>
    </location>
</feature>
<sequence length="57" mass="6228">MEAHKEQQVGPGVLITFYVLIVVLLFTFGDVLTGIVGTLIQSAVFAGYYNSLHKSIE</sequence>
<comment type="caution">
    <text evidence="2">The sequence shown here is derived from an EMBL/GenBank/DDBJ whole genome shotgun (WGS) entry which is preliminary data.</text>
</comment>
<name>A0A7W5ZNV9_9BACT</name>
<keyword evidence="1" id="KW-1133">Transmembrane helix</keyword>